<keyword evidence="2" id="KW-0328">Glycosyltransferase</keyword>
<proteinExistence type="inferred from homology"/>
<dbReference type="SUPFAM" id="SSF53448">
    <property type="entry name" value="Nucleotide-diphospho-sugar transferases"/>
    <property type="match status" value="1"/>
</dbReference>
<evidence type="ECO:0000256" key="4">
    <source>
        <dbReference type="SAM" id="Phobius"/>
    </source>
</evidence>
<keyword evidence="6" id="KW-1185">Reference proteome</keyword>
<dbReference type="GO" id="GO:0016757">
    <property type="term" value="F:glycosyltransferase activity"/>
    <property type="evidence" value="ECO:0007669"/>
    <property type="project" value="UniProtKB-KW"/>
</dbReference>
<keyword evidence="4" id="KW-1133">Transmembrane helix</keyword>
<comment type="caution">
    <text evidence="5">The sequence shown here is derived from an EMBL/GenBank/DDBJ whole genome shotgun (WGS) entry which is preliminary data.</text>
</comment>
<dbReference type="PANTHER" id="PTHR43630:SF1">
    <property type="entry name" value="POLY-BETA-1,6-N-ACETYL-D-GLUCOSAMINE SYNTHASE"/>
    <property type="match status" value="1"/>
</dbReference>
<evidence type="ECO:0000313" key="6">
    <source>
        <dbReference type="Proteomes" id="UP000523955"/>
    </source>
</evidence>
<feature type="transmembrane region" description="Helical" evidence="4">
    <location>
        <begin position="390"/>
        <end position="414"/>
    </location>
</feature>
<keyword evidence="4" id="KW-0472">Membrane</keyword>
<dbReference type="Gene3D" id="3.90.550.10">
    <property type="entry name" value="Spore Coat Polysaccharide Biosynthesis Protein SpsA, Chain A"/>
    <property type="match status" value="1"/>
</dbReference>
<dbReference type="PANTHER" id="PTHR43630">
    <property type="entry name" value="POLY-BETA-1,6-N-ACETYL-D-GLUCOSAMINE SYNTHASE"/>
    <property type="match status" value="1"/>
</dbReference>
<feature type="transmembrane region" description="Helical" evidence="4">
    <location>
        <begin position="339"/>
        <end position="370"/>
    </location>
</feature>
<name>A0A7X0RJ26_9ACTN</name>
<gene>
    <name evidence="5" type="ORF">H5V45_17860</name>
</gene>
<reference evidence="5 6" key="1">
    <citation type="submission" date="2020-08" db="EMBL/GenBank/DDBJ databases">
        <authorList>
            <person name="Seo M.-J."/>
        </authorList>
    </citation>
    <scope>NUCLEOTIDE SEQUENCE [LARGE SCALE GENOMIC DNA]</scope>
    <source>
        <strain evidence="5 6">KIGAM211</strain>
    </source>
</reference>
<dbReference type="InterPro" id="IPR029044">
    <property type="entry name" value="Nucleotide-diphossugar_trans"/>
</dbReference>
<keyword evidence="4" id="KW-0812">Transmembrane</keyword>
<protein>
    <submittedName>
        <fullName evidence="5">Glycosyltransferase</fullName>
    </submittedName>
</protein>
<evidence type="ECO:0000256" key="3">
    <source>
        <dbReference type="ARBA" id="ARBA00022679"/>
    </source>
</evidence>
<dbReference type="Pfam" id="PF13641">
    <property type="entry name" value="Glyco_tranf_2_3"/>
    <property type="match status" value="1"/>
</dbReference>
<dbReference type="EMBL" id="JACKXE010000001">
    <property type="protein sequence ID" value="MBB6629197.1"/>
    <property type="molecule type" value="Genomic_DNA"/>
</dbReference>
<feature type="transmembrane region" description="Helical" evidence="4">
    <location>
        <begin position="6"/>
        <end position="27"/>
    </location>
</feature>
<accession>A0A7X0RJ26</accession>
<organism evidence="5 6">
    <name type="scientific">Nocardioides luti</name>
    <dbReference type="NCBI Taxonomy" id="2761101"/>
    <lineage>
        <taxon>Bacteria</taxon>
        <taxon>Bacillati</taxon>
        <taxon>Actinomycetota</taxon>
        <taxon>Actinomycetes</taxon>
        <taxon>Propionibacteriales</taxon>
        <taxon>Nocardioidaceae</taxon>
        <taxon>Nocardioides</taxon>
    </lineage>
</organism>
<evidence type="ECO:0000256" key="1">
    <source>
        <dbReference type="ARBA" id="ARBA00006739"/>
    </source>
</evidence>
<sequence>MFALGIAFAIYSVLINSSFLILTGLALSDLLAYRRRVDFAGYDEWFLDPHTRGVSVLMPAYNESATIVQSVQAMTSLRYPDFEVVVIDDGSKDDTVAKMVAEFDMVEVPLVPGGRIATKGEVLSTWVSRRGSHNLALVAKGNGGKADALNAGINYSRKELVCMVDADSLLDPQALLDVARPFADDPGRVVASGGVVRVANGSRVQRGRVTDLRMPGGWLARIQVAEYLRAFLIGRAGWSRLGGLLIISGAFGLFRKDVLLEVDGLATDCIGEDAELVVRIHRMLGDEGRDADVVFVPEPVAWTEVPEDRAVLRKQRRRWHRGLTEIFVRHHRMLMRPRYGVIGMVTMPWFLFFELLAPIVEVFGLAYFVFLMVGLGLEHLFFPSWDVVNVPIVVLLLSASILFACFVTLVSLLAEEVSFRRYRGLPDLFRAMGAAVEENFGYRQINAWWRLGGIVEVLRRSRHDWGDMQRKGFGGT</sequence>
<evidence type="ECO:0000313" key="5">
    <source>
        <dbReference type="EMBL" id="MBB6629197.1"/>
    </source>
</evidence>
<evidence type="ECO:0000256" key="2">
    <source>
        <dbReference type="ARBA" id="ARBA00022676"/>
    </source>
</evidence>
<dbReference type="Proteomes" id="UP000523955">
    <property type="component" value="Unassembled WGS sequence"/>
</dbReference>
<comment type="similarity">
    <text evidence="1">Belongs to the glycosyltransferase 2 family.</text>
</comment>
<dbReference type="AlphaFoldDB" id="A0A7X0RJ26"/>
<dbReference type="CDD" id="cd06423">
    <property type="entry name" value="CESA_like"/>
    <property type="match status" value="1"/>
</dbReference>
<keyword evidence="3 5" id="KW-0808">Transferase</keyword>